<dbReference type="InterPro" id="IPR039808">
    <property type="entry name" value="Cadherin"/>
</dbReference>
<dbReference type="Gene3D" id="2.60.40.60">
    <property type="entry name" value="Cadherins"/>
    <property type="match status" value="2"/>
</dbReference>
<keyword evidence="11" id="KW-1185">Reference proteome</keyword>
<dbReference type="PANTHER" id="PTHR24027">
    <property type="entry name" value="CADHERIN-23"/>
    <property type="match status" value="1"/>
</dbReference>
<evidence type="ECO:0000256" key="1">
    <source>
        <dbReference type="ARBA" id="ARBA00004370"/>
    </source>
</evidence>
<keyword evidence="3 7" id="KW-0106">Calcium</keyword>
<keyword evidence="8" id="KW-0812">Transmembrane</keyword>
<evidence type="ECO:0000256" key="2">
    <source>
        <dbReference type="ARBA" id="ARBA00022737"/>
    </source>
</evidence>
<dbReference type="CDD" id="cd11304">
    <property type="entry name" value="Cadherin_repeat"/>
    <property type="match status" value="2"/>
</dbReference>
<keyword evidence="5 8" id="KW-0472">Membrane</keyword>
<comment type="subcellular location">
    <subcellularLocation>
        <location evidence="1">Membrane</location>
    </subcellularLocation>
</comment>
<protein>
    <submittedName>
        <fullName evidence="10">Cadherin-23</fullName>
    </submittedName>
</protein>
<organism evidence="10 11">
    <name type="scientific">Saguinus oedipus</name>
    <name type="common">Cotton-top tamarin</name>
    <name type="synonym">Oedipomidas oedipus</name>
    <dbReference type="NCBI Taxonomy" id="9490"/>
    <lineage>
        <taxon>Eukaryota</taxon>
        <taxon>Metazoa</taxon>
        <taxon>Chordata</taxon>
        <taxon>Craniata</taxon>
        <taxon>Vertebrata</taxon>
        <taxon>Euteleostomi</taxon>
        <taxon>Mammalia</taxon>
        <taxon>Eutheria</taxon>
        <taxon>Euarchontoglires</taxon>
        <taxon>Primates</taxon>
        <taxon>Haplorrhini</taxon>
        <taxon>Platyrrhini</taxon>
        <taxon>Cebidae</taxon>
        <taxon>Callitrichinae</taxon>
        <taxon>Saguinus</taxon>
    </lineage>
</organism>
<accession>A0ABQ9UNW6</accession>
<dbReference type="EMBL" id="JASSZA010000011">
    <property type="protein sequence ID" value="KAK2098485.1"/>
    <property type="molecule type" value="Genomic_DNA"/>
</dbReference>
<name>A0ABQ9UNW6_SAGOE</name>
<feature type="domain" description="Cadherin" evidence="9">
    <location>
        <begin position="9"/>
        <end position="82"/>
    </location>
</feature>
<sequence>MVPPSAGNEEKNFHLQPEGRLLVVRDLDRERKAIFSFIVKASSNHSWTPPRGPSPALDLVADLTLQEVRVVLEDINDQPPRFTKAEYTAGAGTGAWARGVGWPLPCHLHHLPVPAGVATDAKVGSELIRVLALDADIGNNSLVFYSILAIHYFRALANDSEDVGQVFTMGSVDGILRTFDLFMAYSPGYFVVDIVARDLAGHNDTAIIGIYILRDDQRVKIVINEIPDRVRGFEEEFIHLLSNITGAIVNTDNVQFHVDKKGRVNFAQTELLIHVVNRDTNRILDVDRVIQMIDENKEQLRNLFRNYNVLDVQPAISVRLPDDMSALQVPGGPAPQPLPASPLPRLTLALLPQMAIIVLAILLFLAAMLFVLMNWYYRTIHKRKLKAIVAGSAGEWGALVGGQDHAPTPYPPSSPNSTPTSSYVPPLHALLLVPAGNRGFIDIMDMPNTNKYSFDGANPVWLDPFCRNLELAAQAEHEDDLPENLSEIADLWNSPTRTHGTFGREPAAVKPDDDRYLRAAIQEYDNIAKLGQIIREGPIKGSLLKVVLEDYLRLKKLFAQRMVQKASSCHSSISEVAGQAAGSCVLCPSLGMLSFLVSCSVSLERCSQDQRQQWLIQTELDEEPGDHSPGQGSLRFHHKPPVELKGPDGIHVVHGSTGTLLATDLNSLPEDDQKALGRSLETLTAAEVTAFERNARTESAKSTPLHKLRDVIMESPLEITEL</sequence>
<dbReference type="InterPro" id="IPR015919">
    <property type="entry name" value="Cadherin-like_sf"/>
</dbReference>
<keyword evidence="4" id="KW-0130">Cell adhesion</keyword>
<evidence type="ECO:0000256" key="3">
    <source>
        <dbReference type="ARBA" id="ARBA00022837"/>
    </source>
</evidence>
<reference evidence="10 11" key="1">
    <citation type="submission" date="2023-05" db="EMBL/GenBank/DDBJ databases">
        <title>B98-5 Cell Line De Novo Hybrid Assembly: An Optical Mapping Approach.</title>
        <authorList>
            <person name="Kananen K."/>
            <person name="Auerbach J.A."/>
            <person name="Kautto E."/>
            <person name="Blachly J.S."/>
        </authorList>
    </citation>
    <scope>NUCLEOTIDE SEQUENCE [LARGE SCALE GENOMIC DNA]</scope>
    <source>
        <strain evidence="10">B95-8</strain>
        <tissue evidence="10">Cell line</tissue>
    </source>
</reference>
<dbReference type="SUPFAM" id="SSF49313">
    <property type="entry name" value="Cadherin-like"/>
    <property type="match status" value="2"/>
</dbReference>
<evidence type="ECO:0000256" key="6">
    <source>
        <dbReference type="ARBA" id="ARBA00023180"/>
    </source>
</evidence>
<feature type="transmembrane region" description="Helical" evidence="8">
    <location>
        <begin position="354"/>
        <end position="377"/>
    </location>
</feature>
<feature type="domain" description="Cadherin" evidence="9">
    <location>
        <begin position="109"/>
        <end position="237"/>
    </location>
</feature>
<dbReference type="Proteomes" id="UP001266305">
    <property type="component" value="Unassembled WGS sequence"/>
</dbReference>
<dbReference type="InterPro" id="IPR002126">
    <property type="entry name" value="Cadherin-like_dom"/>
</dbReference>
<evidence type="ECO:0000259" key="9">
    <source>
        <dbReference type="PROSITE" id="PS50268"/>
    </source>
</evidence>
<evidence type="ECO:0000256" key="8">
    <source>
        <dbReference type="SAM" id="Phobius"/>
    </source>
</evidence>
<evidence type="ECO:0000256" key="4">
    <source>
        <dbReference type="ARBA" id="ARBA00022889"/>
    </source>
</evidence>
<evidence type="ECO:0000256" key="7">
    <source>
        <dbReference type="PROSITE-ProRule" id="PRU00043"/>
    </source>
</evidence>
<evidence type="ECO:0000256" key="5">
    <source>
        <dbReference type="ARBA" id="ARBA00023136"/>
    </source>
</evidence>
<gene>
    <name evidence="10" type="primary">CDH23_4</name>
    <name evidence="10" type="ORF">P7K49_023936</name>
</gene>
<comment type="caution">
    <text evidence="10">The sequence shown here is derived from an EMBL/GenBank/DDBJ whole genome shotgun (WGS) entry which is preliminary data.</text>
</comment>
<evidence type="ECO:0000313" key="10">
    <source>
        <dbReference type="EMBL" id="KAK2098485.1"/>
    </source>
</evidence>
<keyword evidence="6" id="KW-0325">Glycoprotein</keyword>
<dbReference type="PROSITE" id="PS50268">
    <property type="entry name" value="CADHERIN_2"/>
    <property type="match status" value="2"/>
</dbReference>
<keyword evidence="8" id="KW-1133">Transmembrane helix</keyword>
<keyword evidence="2" id="KW-0677">Repeat</keyword>
<dbReference type="PANTHER" id="PTHR24027:SF438">
    <property type="entry name" value="CADHERIN 23"/>
    <property type="match status" value="1"/>
</dbReference>
<proteinExistence type="predicted"/>
<evidence type="ECO:0000313" key="11">
    <source>
        <dbReference type="Proteomes" id="UP001266305"/>
    </source>
</evidence>